<dbReference type="Pfam" id="PF13456">
    <property type="entry name" value="RVT_3"/>
    <property type="match status" value="1"/>
</dbReference>
<reference evidence="2 3" key="1">
    <citation type="submission" date="2019-07" db="EMBL/GenBank/DDBJ databases">
        <title>De Novo Assembly of kiwifruit Actinidia rufa.</title>
        <authorList>
            <person name="Sugita-Konishi S."/>
            <person name="Sato K."/>
            <person name="Mori E."/>
            <person name="Abe Y."/>
            <person name="Kisaki G."/>
            <person name="Hamano K."/>
            <person name="Suezawa K."/>
            <person name="Otani M."/>
            <person name="Fukuda T."/>
            <person name="Manabe T."/>
            <person name="Gomi K."/>
            <person name="Tabuchi M."/>
            <person name="Akimitsu K."/>
            <person name="Kataoka I."/>
        </authorList>
    </citation>
    <scope>NUCLEOTIDE SEQUENCE [LARGE SCALE GENOMIC DNA]</scope>
    <source>
        <strain evidence="3">cv. Fuchu</strain>
    </source>
</reference>
<dbReference type="InterPro" id="IPR036397">
    <property type="entry name" value="RNaseH_sf"/>
</dbReference>
<dbReference type="GO" id="GO:0004523">
    <property type="term" value="F:RNA-DNA hybrid ribonuclease activity"/>
    <property type="evidence" value="ECO:0007669"/>
    <property type="project" value="InterPro"/>
</dbReference>
<sequence length="387" mass="44164">MKEVMEDFCVASGQKESILGYPIHHSRVTKETYYPIVEEGQVKFSWMEGNESSVREFVMKLKSPTEIFYGVVQRRRENCILYWEGWLGIKRIRDLNTALLAKMRWRIAKEGNMLWGQVLKAKYLHNGQFPWTTQCVVAASQATEGVYRWRIGNGKLIGFWTDPWIVDIPFVETLENNITQSEWGVKVRDYWLDSGNWNWEVLGDRLPYHIAQKLQEVVLHPVGGGEDEPVWRGSKDGKFSVASAHKVTSKIPKWDKGPKIINWSPPMGWTKFNVDGSAKGNSGMATAAGLARDDNGQWLLGFRQSTGWATGLKTEVWIILKVVDIAASQGFTKVIIESSSVEALNLVRRGSEDHPVYNLAEAIRESSWAMEECKFQHVRGKQIRVRT</sequence>
<gene>
    <name evidence="2" type="ORF">Acr_26g0008750</name>
</gene>
<dbReference type="EMBL" id="BJWL01000026">
    <property type="protein sequence ID" value="GFZ17605.1"/>
    <property type="molecule type" value="Genomic_DNA"/>
</dbReference>
<dbReference type="GO" id="GO:0003676">
    <property type="term" value="F:nucleic acid binding"/>
    <property type="evidence" value="ECO:0007669"/>
    <property type="project" value="InterPro"/>
</dbReference>
<evidence type="ECO:0000313" key="2">
    <source>
        <dbReference type="EMBL" id="GFZ17605.1"/>
    </source>
</evidence>
<proteinExistence type="predicted"/>
<dbReference type="InterPro" id="IPR044730">
    <property type="entry name" value="RNase_H-like_dom_plant"/>
</dbReference>
<dbReference type="InterPro" id="IPR002156">
    <property type="entry name" value="RNaseH_domain"/>
</dbReference>
<protein>
    <recommendedName>
        <fullName evidence="1">RNase H type-1 domain-containing protein</fullName>
    </recommendedName>
</protein>
<organism evidence="2 3">
    <name type="scientific">Actinidia rufa</name>
    <dbReference type="NCBI Taxonomy" id="165716"/>
    <lineage>
        <taxon>Eukaryota</taxon>
        <taxon>Viridiplantae</taxon>
        <taxon>Streptophyta</taxon>
        <taxon>Embryophyta</taxon>
        <taxon>Tracheophyta</taxon>
        <taxon>Spermatophyta</taxon>
        <taxon>Magnoliopsida</taxon>
        <taxon>eudicotyledons</taxon>
        <taxon>Gunneridae</taxon>
        <taxon>Pentapetalae</taxon>
        <taxon>asterids</taxon>
        <taxon>Ericales</taxon>
        <taxon>Actinidiaceae</taxon>
        <taxon>Actinidia</taxon>
    </lineage>
</organism>
<dbReference type="Proteomes" id="UP000585474">
    <property type="component" value="Unassembled WGS sequence"/>
</dbReference>
<dbReference type="OrthoDB" id="1734132at2759"/>
<dbReference type="CDD" id="cd06222">
    <property type="entry name" value="RNase_H_like"/>
    <property type="match status" value="1"/>
</dbReference>
<dbReference type="PANTHER" id="PTHR47723:SF19">
    <property type="entry name" value="POLYNUCLEOTIDYL TRANSFERASE, RIBONUCLEASE H-LIKE SUPERFAMILY PROTEIN"/>
    <property type="match status" value="1"/>
</dbReference>
<keyword evidence="3" id="KW-1185">Reference proteome</keyword>
<evidence type="ECO:0000313" key="3">
    <source>
        <dbReference type="Proteomes" id="UP000585474"/>
    </source>
</evidence>
<dbReference type="InterPro" id="IPR012337">
    <property type="entry name" value="RNaseH-like_sf"/>
</dbReference>
<comment type="caution">
    <text evidence="2">The sequence shown here is derived from an EMBL/GenBank/DDBJ whole genome shotgun (WGS) entry which is preliminary data.</text>
</comment>
<dbReference type="Gene3D" id="3.30.420.10">
    <property type="entry name" value="Ribonuclease H-like superfamily/Ribonuclease H"/>
    <property type="match status" value="1"/>
</dbReference>
<feature type="domain" description="RNase H type-1" evidence="1">
    <location>
        <begin position="273"/>
        <end position="385"/>
    </location>
</feature>
<dbReference type="SUPFAM" id="SSF53098">
    <property type="entry name" value="Ribonuclease H-like"/>
    <property type="match status" value="1"/>
</dbReference>
<name>A0A7J0H3L5_9ERIC</name>
<evidence type="ECO:0000259" key="1">
    <source>
        <dbReference type="Pfam" id="PF13456"/>
    </source>
</evidence>
<accession>A0A7J0H3L5</accession>
<dbReference type="InterPro" id="IPR053151">
    <property type="entry name" value="RNase_H-like"/>
</dbReference>
<dbReference type="PANTHER" id="PTHR47723">
    <property type="entry name" value="OS05G0353850 PROTEIN"/>
    <property type="match status" value="1"/>
</dbReference>
<dbReference type="AlphaFoldDB" id="A0A7J0H3L5"/>